<sequence>MEFDGPDDDRLAETGIAAADLSEDDLLRELEQLHRTRHETFLHAPTQALQHHSERTADLELEYLRRHPEREIDQSRLRDQARERTS</sequence>
<dbReference type="InterPro" id="IPR046156">
    <property type="entry name" value="DUF6158"/>
</dbReference>
<dbReference type="Pfam" id="PF19655">
    <property type="entry name" value="DUF6158"/>
    <property type="match status" value="1"/>
</dbReference>
<organism evidence="2 3">
    <name type="scientific">Paractinoplanes toevensis</name>
    <dbReference type="NCBI Taxonomy" id="571911"/>
    <lineage>
        <taxon>Bacteria</taxon>
        <taxon>Bacillati</taxon>
        <taxon>Actinomycetota</taxon>
        <taxon>Actinomycetes</taxon>
        <taxon>Micromonosporales</taxon>
        <taxon>Micromonosporaceae</taxon>
        <taxon>Paractinoplanes</taxon>
    </lineage>
</organism>
<evidence type="ECO:0000313" key="2">
    <source>
        <dbReference type="EMBL" id="GIM97110.1"/>
    </source>
</evidence>
<feature type="region of interest" description="Disordered" evidence="1">
    <location>
        <begin position="66"/>
        <end position="86"/>
    </location>
</feature>
<gene>
    <name evidence="2" type="ORF">Ato02nite_089030</name>
</gene>
<comment type="caution">
    <text evidence="2">The sequence shown here is derived from an EMBL/GenBank/DDBJ whole genome shotgun (WGS) entry which is preliminary data.</text>
</comment>
<protein>
    <submittedName>
        <fullName evidence="2">Uncharacterized protein</fullName>
    </submittedName>
</protein>
<keyword evidence="3" id="KW-1185">Reference proteome</keyword>
<evidence type="ECO:0000313" key="3">
    <source>
        <dbReference type="Proteomes" id="UP000677082"/>
    </source>
</evidence>
<dbReference type="AlphaFoldDB" id="A0A920BQH6"/>
<proteinExistence type="predicted"/>
<evidence type="ECO:0000256" key="1">
    <source>
        <dbReference type="SAM" id="MobiDB-lite"/>
    </source>
</evidence>
<dbReference type="EMBL" id="BOQN01000133">
    <property type="protein sequence ID" value="GIM97110.1"/>
    <property type="molecule type" value="Genomic_DNA"/>
</dbReference>
<dbReference type="Proteomes" id="UP000677082">
    <property type="component" value="Unassembled WGS sequence"/>
</dbReference>
<dbReference type="RefSeq" id="WP_213012754.1">
    <property type="nucleotide sequence ID" value="NZ_BOQN01000133.1"/>
</dbReference>
<name>A0A920BQH6_9ACTN</name>
<reference evidence="2 3" key="1">
    <citation type="submission" date="2021-03" db="EMBL/GenBank/DDBJ databases">
        <title>Whole genome shotgun sequence of Actinoplanes toevensis NBRC 105298.</title>
        <authorList>
            <person name="Komaki H."/>
            <person name="Tamura T."/>
        </authorList>
    </citation>
    <scope>NUCLEOTIDE SEQUENCE [LARGE SCALE GENOMIC DNA]</scope>
    <source>
        <strain evidence="2 3">NBRC 105298</strain>
    </source>
</reference>
<accession>A0A920BQH6</accession>